<dbReference type="Proteomes" id="UP000676336">
    <property type="component" value="Unassembled WGS sequence"/>
</dbReference>
<dbReference type="Gene3D" id="1.20.920.10">
    <property type="entry name" value="Bromodomain-like"/>
    <property type="match status" value="1"/>
</dbReference>
<dbReference type="EMBL" id="CAJOBJ010165551">
    <property type="protein sequence ID" value="CAF4863150.1"/>
    <property type="molecule type" value="Genomic_DNA"/>
</dbReference>
<dbReference type="EMBL" id="CAJOBI010178806">
    <property type="protein sequence ID" value="CAF4917878.1"/>
    <property type="molecule type" value="Genomic_DNA"/>
</dbReference>
<keyword evidence="1" id="KW-0103">Bromodomain</keyword>
<gene>
    <name evidence="3" type="ORF">GIL414_LOCUS49991</name>
    <name evidence="4" type="ORF">SMN809_LOCUS52550</name>
</gene>
<comment type="caution">
    <text evidence="4">The sequence shown here is derived from an EMBL/GenBank/DDBJ whole genome shotgun (WGS) entry which is preliminary data.</text>
</comment>
<name>A0A8S3CSU4_9BILA</name>
<dbReference type="Proteomes" id="UP000681720">
    <property type="component" value="Unassembled WGS sequence"/>
</dbReference>
<dbReference type="AlphaFoldDB" id="A0A8S3CSU4"/>
<dbReference type="SUPFAM" id="SSF47370">
    <property type="entry name" value="Bromodomain"/>
    <property type="match status" value="1"/>
</dbReference>
<accession>A0A8S3CSU4</accession>
<evidence type="ECO:0000313" key="4">
    <source>
        <dbReference type="EMBL" id="CAF4917878.1"/>
    </source>
</evidence>
<evidence type="ECO:0000256" key="2">
    <source>
        <dbReference type="SAM" id="MobiDB-lite"/>
    </source>
</evidence>
<organism evidence="4 5">
    <name type="scientific">Rotaria magnacalcarata</name>
    <dbReference type="NCBI Taxonomy" id="392030"/>
    <lineage>
        <taxon>Eukaryota</taxon>
        <taxon>Metazoa</taxon>
        <taxon>Spiralia</taxon>
        <taxon>Gnathifera</taxon>
        <taxon>Rotifera</taxon>
        <taxon>Eurotatoria</taxon>
        <taxon>Bdelloidea</taxon>
        <taxon>Philodinida</taxon>
        <taxon>Philodinidae</taxon>
        <taxon>Rotaria</taxon>
    </lineage>
</organism>
<reference evidence="4" key="1">
    <citation type="submission" date="2021-02" db="EMBL/GenBank/DDBJ databases">
        <authorList>
            <person name="Nowell W R."/>
        </authorList>
    </citation>
    <scope>NUCLEOTIDE SEQUENCE</scope>
</reference>
<feature type="compositionally biased region" description="Polar residues" evidence="2">
    <location>
        <begin position="1"/>
        <end position="20"/>
    </location>
</feature>
<sequence>MIKNETATTMSESHSSLSISNDKKPTMEEIDALPTHPVQFTAEYLLACLEPIIQKMIDSEELFPFRQPVALNATNYSTIIEHPMDISGDRNFGPRNFRAGLSDQFHTNSLNSEKKRIFLKIGF</sequence>
<feature type="region of interest" description="Disordered" evidence="2">
    <location>
        <begin position="1"/>
        <end position="23"/>
    </location>
</feature>
<protein>
    <submittedName>
        <fullName evidence="4">Uncharacterized protein</fullName>
    </submittedName>
</protein>
<proteinExistence type="predicted"/>
<evidence type="ECO:0000313" key="5">
    <source>
        <dbReference type="Proteomes" id="UP000676336"/>
    </source>
</evidence>
<dbReference type="InterPro" id="IPR036427">
    <property type="entry name" value="Bromodomain-like_sf"/>
</dbReference>
<evidence type="ECO:0000313" key="3">
    <source>
        <dbReference type="EMBL" id="CAF4863150.1"/>
    </source>
</evidence>
<evidence type="ECO:0000256" key="1">
    <source>
        <dbReference type="ARBA" id="ARBA00023117"/>
    </source>
</evidence>